<protein>
    <recommendedName>
        <fullName evidence="6">DUF1761 domain-containing protein</fullName>
    </recommendedName>
</protein>
<dbReference type="Proteomes" id="UP000180252">
    <property type="component" value="Unassembled WGS sequence"/>
</dbReference>
<reference evidence="4" key="1">
    <citation type="submission" date="2016-09" db="EMBL/GenBank/DDBJ databases">
        <authorList>
            <person name="Chen S."/>
            <person name="Walker E."/>
        </authorList>
    </citation>
    <scope>NUCLEOTIDE SEQUENCE [LARGE SCALE GENOMIC DNA]</scope>
    <source>
        <strain evidence="4">MSU</strain>
    </source>
</reference>
<feature type="transmembrane region" description="Helical" evidence="1">
    <location>
        <begin position="139"/>
        <end position="161"/>
    </location>
</feature>
<sequence length="162" mass="18008">MEFNPVALFLSAIVTLAVGFIWYNPKVFGTIWMRENNLTPEDLQKGNMLKIFGLTYLFSLMITVILMSLTIHQTGALGMVGGPPLVASAKPSFAAFMNDYGTAYRTFKHGTLHGFMSALFFVFPVIGINGLFERKSWKYIFIHAGYWAVCLTLMGGIICAFA</sequence>
<dbReference type="EMBL" id="MIKE01000028">
    <property type="protein sequence ID" value="OHT43349.1"/>
    <property type="molecule type" value="Genomic_DNA"/>
</dbReference>
<accession>A0A1S1J1H0</accession>
<dbReference type="OrthoDB" id="333057at2"/>
<dbReference type="AlphaFoldDB" id="A0A1S1J1H0"/>
<keyword evidence="1" id="KW-0812">Transmembrane</keyword>
<gene>
    <name evidence="3" type="ORF">B0A71_10035</name>
    <name evidence="2" type="ORF">BHE19_18820</name>
</gene>
<evidence type="ECO:0000313" key="4">
    <source>
        <dbReference type="Proteomes" id="UP000180252"/>
    </source>
</evidence>
<keyword evidence="5" id="KW-1185">Reference proteome</keyword>
<keyword evidence="1" id="KW-0472">Membrane</keyword>
<evidence type="ECO:0000313" key="5">
    <source>
        <dbReference type="Proteomes" id="UP000198319"/>
    </source>
</evidence>
<evidence type="ECO:0000313" key="3">
    <source>
        <dbReference type="EMBL" id="OXB19771.1"/>
    </source>
</evidence>
<keyword evidence="1" id="KW-1133">Transmembrane helix</keyword>
<comment type="caution">
    <text evidence="2">The sequence shown here is derived from an EMBL/GenBank/DDBJ whole genome shotgun (WGS) entry which is preliminary data.</text>
</comment>
<dbReference type="STRING" id="1278819.BHE19_18820"/>
<dbReference type="EMBL" id="MUHG01000017">
    <property type="protein sequence ID" value="OXB19771.1"/>
    <property type="molecule type" value="Genomic_DNA"/>
</dbReference>
<evidence type="ECO:0000256" key="1">
    <source>
        <dbReference type="SAM" id="Phobius"/>
    </source>
</evidence>
<feature type="transmembrane region" description="Helical" evidence="1">
    <location>
        <begin position="112"/>
        <end position="132"/>
    </location>
</feature>
<reference evidence="3 5" key="3">
    <citation type="submission" date="2016-11" db="EMBL/GenBank/DDBJ databases">
        <title>Whole genomes of Flavobacteriaceae.</title>
        <authorList>
            <person name="Stine C."/>
            <person name="Li C."/>
            <person name="Tadesse D."/>
        </authorList>
    </citation>
    <scope>NUCLEOTIDE SEQUENCE [LARGE SCALE GENOMIC DNA]</scope>
    <source>
        <strain evidence="3 5">ATCC BAA-2541</strain>
    </source>
</reference>
<dbReference type="InterPro" id="IPR013879">
    <property type="entry name" value="DUF1761"/>
</dbReference>
<dbReference type="RefSeq" id="WP_070908736.1">
    <property type="nucleotide sequence ID" value="NZ_JASTTY010000023.1"/>
</dbReference>
<organism evidence="2 4">
    <name type="scientific">Flavobacterium tructae</name>
    <dbReference type="NCBI Taxonomy" id="1114873"/>
    <lineage>
        <taxon>Bacteria</taxon>
        <taxon>Pseudomonadati</taxon>
        <taxon>Bacteroidota</taxon>
        <taxon>Flavobacteriia</taxon>
        <taxon>Flavobacteriales</taxon>
        <taxon>Flavobacteriaceae</taxon>
        <taxon>Flavobacterium</taxon>
    </lineage>
</organism>
<evidence type="ECO:0000313" key="2">
    <source>
        <dbReference type="EMBL" id="OHT43349.1"/>
    </source>
</evidence>
<evidence type="ECO:0008006" key="6">
    <source>
        <dbReference type="Google" id="ProtNLM"/>
    </source>
</evidence>
<dbReference type="Proteomes" id="UP000198319">
    <property type="component" value="Unassembled WGS sequence"/>
</dbReference>
<dbReference type="Pfam" id="PF08570">
    <property type="entry name" value="DUF1761"/>
    <property type="match status" value="1"/>
</dbReference>
<feature type="transmembrane region" description="Helical" evidence="1">
    <location>
        <begin position="51"/>
        <end position="71"/>
    </location>
</feature>
<feature type="transmembrane region" description="Helical" evidence="1">
    <location>
        <begin position="6"/>
        <end position="24"/>
    </location>
</feature>
<reference evidence="2" key="2">
    <citation type="submission" date="2016-09" db="EMBL/GenBank/DDBJ databases">
        <authorList>
            <person name="Capua I."/>
            <person name="De Benedictis P."/>
            <person name="Joannis T."/>
            <person name="Lombin L.H."/>
            <person name="Cattoli G."/>
        </authorList>
    </citation>
    <scope>NUCLEOTIDE SEQUENCE [LARGE SCALE GENOMIC DNA]</scope>
    <source>
        <strain evidence="2">MSU</strain>
    </source>
</reference>
<proteinExistence type="predicted"/>
<name>A0A1S1J1H0_9FLAO</name>